<accession>A0A381ZPM2</accession>
<organism evidence="2">
    <name type="scientific">marine metagenome</name>
    <dbReference type="NCBI Taxonomy" id="408172"/>
    <lineage>
        <taxon>unclassified sequences</taxon>
        <taxon>metagenomes</taxon>
        <taxon>ecological metagenomes</taxon>
    </lineage>
</organism>
<gene>
    <name evidence="2" type="ORF">METZ01_LOCUS144044</name>
</gene>
<feature type="coiled-coil region" evidence="1">
    <location>
        <begin position="15"/>
        <end position="49"/>
    </location>
</feature>
<dbReference type="AlphaFoldDB" id="A0A381ZPM2"/>
<keyword evidence="1" id="KW-0175">Coiled coil</keyword>
<proteinExistence type="predicted"/>
<name>A0A381ZPM2_9ZZZZ</name>
<reference evidence="2" key="1">
    <citation type="submission" date="2018-05" db="EMBL/GenBank/DDBJ databases">
        <authorList>
            <person name="Lanie J.A."/>
            <person name="Ng W.-L."/>
            <person name="Kazmierczak K.M."/>
            <person name="Andrzejewski T.M."/>
            <person name="Davidsen T.M."/>
            <person name="Wayne K.J."/>
            <person name="Tettelin H."/>
            <person name="Glass J.I."/>
            <person name="Rusch D."/>
            <person name="Podicherti R."/>
            <person name="Tsui H.-C.T."/>
            <person name="Winkler M.E."/>
        </authorList>
    </citation>
    <scope>NUCLEOTIDE SEQUENCE</scope>
</reference>
<evidence type="ECO:0000313" key="2">
    <source>
        <dbReference type="EMBL" id="SVA91190.1"/>
    </source>
</evidence>
<sequence>MLLLVSVNFQVWMISNGYNDIISQKKEEIERLKDEIDKLQSEGKNLSKGDILSFADLEQDRFLWAQNLERMGRVTPDDIAITGLRFKREKLIIRGIALTFEDRKDFEIIDEYVQTLRKNKEFSNNFNRIKYVGHNKVNVRGQDIVRFEIEAKVKKTGRKSFS</sequence>
<dbReference type="Pfam" id="PF05137">
    <property type="entry name" value="PilN"/>
    <property type="match status" value="1"/>
</dbReference>
<evidence type="ECO:0000256" key="1">
    <source>
        <dbReference type="SAM" id="Coils"/>
    </source>
</evidence>
<protein>
    <submittedName>
        <fullName evidence="2">Uncharacterized protein</fullName>
    </submittedName>
</protein>
<dbReference type="InterPro" id="IPR007813">
    <property type="entry name" value="PilN"/>
</dbReference>
<dbReference type="EMBL" id="UINC01022157">
    <property type="protein sequence ID" value="SVA91190.1"/>
    <property type="molecule type" value="Genomic_DNA"/>
</dbReference>